<organism evidence="1 2">
    <name type="scientific">Roseateles aquae</name>
    <dbReference type="NCBI Taxonomy" id="3077235"/>
    <lineage>
        <taxon>Bacteria</taxon>
        <taxon>Pseudomonadati</taxon>
        <taxon>Pseudomonadota</taxon>
        <taxon>Betaproteobacteria</taxon>
        <taxon>Burkholderiales</taxon>
        <taxon>Sphaerotilaceae</taxon>
        <taxon>Roseateles</taxon>
    </lineage>
</organism>
<keyword evidence="2" id="KW-1185">Reference proteome</keyword>
<dbReference type="EMBL" id="JAVXZY010000001">
    <property type="protein sequence ID" value="MDT8997804.1"/>
    <property type="molecule type" value="Genomic_DNA"/>
</dbReference>
<dbReference type="RefSeq" id="WP_315648035.1">
    <property type="nucleotide sequence ID" value="NZ_JAVXZY010000001.1"/>
</dbReference>
<dbReference type="Pfam" id="PF06676">
    <property type="entry name" value="DUF1178"/>
    <property type="match status" value="1"/>
</dbReference>
<dbReference type="Proteomes" id="UP001246372">
    <property type="component" value="Unassembled WGS sequence"/>
</dbReference>
<gene>
    <name evidence="1" type="ORF">RQP53_00780</name>
</gene>
<name>A0ABU3P5F5_9BURK</name>
<proteinExistence type="predicted"/>
<accession>A0ABU3P5F5</accession>
<comment type="caution">
    <text evidence="1">The sequence shown here is derived from an EMBL/GenBank/DDBJ whole genome shotgun (WGS) entry which is preliminary data.</text>
</comment>
<evidence type="ECO:0000313" key="1">
    <source>
        <dbReference type="EMBL" id="MDT8997804.1"/>
    </source>
</evidence>
<sequence>MLVLNLCCEYEHPFEGWFGSAQDFEGQQQRQLLSCPICGSAEIRRLPSAPRLNVSHLRGAADLASKPQRALDVGKTATQAAAAPETDAALHGRLLTAMREVLSKTEDVGERFAEEARRIHYGETEARAIRGQSSAEETRELLDEGIAVLPLLLPDAAKGTLQ</sequence>
<dbReference type="PIRSF" id="PIRSF032131">
    <property type="entry name" value="UCP032131"/>
    <property type="match status" value="1"/>
</dbReference>
<reference evidence="1" key="1">
    <citation type="submission" date="2023-09" db="EMBL/GenBank/DDBJ databases">
        <title>Paucibacter sp. APW11 Genome sequencing and assembly.</title>
        <authorList>
            <person name="Kim I."/>
        </authorList>
    </citation>
    <scope>NUCLEOTIDE SEQUENCE</scope>
    <source>
        <strain evidence="1">APW11</strain>
    </source>
</reference>
<protein>
    <submittedName>
        <fullName evidence="1">DUF1178 family protein</fullName>
    </submittedName>
</protein>
<evidence type="ECO:0000313" key="2">
    <source>
        <dbReference type="Proteomes" id="UP001246372"/>
    </source>
</evidence>
<dbReference type="InterPro" id="IPR009562">
    <property type="entry name" value="DUF1178"/>
</dbReference>